<dbReference type="CDD" id="cd08838">
    <property type="entry name" value="ArfGap_AGFG"/>
    <property type="match status" value="1"/>
</dbReference>
<evidence type="ECO:0000313" key="9">
    <source>
        <dbReference type="Proteomes" id="UP001372834"/>
    </source>
</evidence>
<evidence type="ECO:0000256" key="5">
    <source>
        <dbReference type="PROSITE-ProRule" id="PRU00288"/>
    </source>
</evidence>
<feature type="compositionally biased region" description="Polar residues" evidence="6">
    <location>
        <begin position="329"/>
        <end position="342"/>
    </location>
</feature>
<feature type="compositionally biased region" description="Low complexity" evidence="6">
    <location>
        <begin position="319"/>
        <end position="328"/>
    </location>
</feature>
<comment type="caution">
    <text evidence="8">The sequence shown here is derived from an EMBL/GenBank/DDBJ whole genome shotgun (WGS) entry which is preliminary data.</text>
</comment>
<dbReference type="Proteomes" id="UP001372834">
    <property type="component" value="Unassembled WGS sequence"/>
</dbReference>
<protein>
    <recommendedName>
        <fullName evidence="7">Arf-GAP domain-containing protein</fullName>
    </recommendedName>
</protein>
<dbReference type="PANTHER" id="PTHR46134">
    <property type="entry name" value="DRONGO, ISOFORM F"/>
    <property type="match status" value="1"/>
</dbReference>
<keyword evidence="1" id="KW-0479">Metal-binding</keyword>
<evidence type="ECO:0000256" key="4">
    <source>
        <dbReference type="ARBA" id="ARBA00022833"/>
    </source>
</evidence>
<dbReference type="PRINTS" id="PR00405">
    <property type="entry name" value="REVINTRACTNG"/>
</dbReference>
<evidence type="ECO:0000256" key="6">
    <source>
        <dbReference type="SAM" id="MobiDB-lite"/>
    </source>
</evidence>
<evidence type="ECO:0000313" key="8">
    <source>
        <dbReference type="EMBL" id="KAK6622606.1"/>
    </source>
</evidence>
<dbReference type="EMBL" id="JAWJWE010000038">
    <property type="protein sequence ID" value="KAK6622606.1"/>
    <property type="molecule type" value="Genomic_DNA"/>
</dbReference>
<evidence type="ECO:0000256" key="2">
    <source>
        <dbReference type="ARBA" id="ARBA00022737"/>
    </source>
</evidence>
<evidence type="ECO:0000256" key="1">
    <source>
        <dbReference type="ARBA" id="ARBA00022723"/>
    </source>
</evidence>
<feature type="domain" description="Arf-GAP" evidence="7">
    <location>
        <begin position="10"/>
        <end position="132"/>
    </location>
</feature>
<dbReference type="SUPFAM" id="SSF57863">
    <property type="entry name" value="ArfGap/RecO-like zinc finger"/>
    <property type="match status" value="1"/>
</dbReference>
<keyword evidence="2" id="KW-0677">Repeat</keyword>
<dbReference type="Gene3D" id="1.10.220.150">
    <property type="entry name" value="Arf GTPase activating protein"/>
    <property type="match status" value="1"/>
</dbReference>
<keyword evidence="4" id="KW-0862">Zinc</keyword>
<dbReference type="InterPro" id="IPR038508">
    <property type="entry name" value="ArfGAP_dom_sf"/>
</dbReference>
<proteinExistence type="predicted"/>
<dbReference type="PROSITE" id="PS50115">
    <property type="entry name" value="ARFGAP"/>
    <property type="match status" value="1"/>
</dbReference>
<organism evidence="8 9">
    <name type="scientific">Polyplax serrata</name>
    <name type="common">Common mouse louse</name>
    <dbReference type="NCBI Taxonomy" id="468196"/>
    <lineage>
        <taxon>Eukaryota</taxon>
        <taxon>Metazoa</taxon>
        <taxon>Ecdysozoa</taxon>
        <taxon>Arthropoda</taxon>
        <taxon>Hexapoda</taxon>
        <taxon>Insecta</taxon>
        <taxon>Pterygota</taxon>
        <taxon>Neoptera</taxon>
        <taxon>Paraneoptera</taxon>
        <taxon>Psocodea</taxon>
        <taxon>Troctomorpha</taxon>
        <taxon>Phthiraptera</taxon>
        <taxon>Anoplura</taxon>
        <taxon>Polyplacidae</taxon>
        <taxon>Polyplax</taxon>
    </lineage>
</organism>
<dbReference type="InterPro" id="IPR052248">
    <property type="entry name" value="Arf-GAP_FG-repeat_protein"/>
</dbReference>
<dbReference type="AlphaFoldDB" id="A0AAN8S0I9"/>
<dbReference type="GO" id="GO:0008270">
    <property type="term" value="F:zinc ion binding"/>
    <property type="evidence" value="ECO:0007669"/>
    <property type="project" value="UniProtKB-KW"/>
</dbReference>
<dbReference type="Pfam" id="PF01412">
    <property type="entry name" value="ArfGap"/>
    <property type="match status" value="1"/>
</dbReference>
<evidence type="ECO:0000259" key="7">
    <source>
        <dbReference type="PROSITE" id="PS50115"/>
    </source>
</evidence>
<dbReference type="GO" id="GO:0005737">
    <property type="term" value="C:cytoplasm"/>
    <property type="evidence" value="ECO:0007669"/>
    <property type="project" value="TreeGrafter"/>
</dbReference>
<dbReference type="PANTHER" id="PTHR46134:SF3">
    <property type="entry name" value="ARFGAP WITH FG REPEATS 1"/>
    <property type="match status" value="1"/>
</dbReference>
<accession>A0AAN8S0I9</accession>
<keyword evidence="3 5" id="KW-0863">Zinc-finger</keyword>
<sequence length="378" mass="41606">MASSRKKQDEKNLKILRNLVASPGNKQCFDCNQRGPTYVNVTIGSFVCTTCSGLLRGLTPPHRVKSISMTTFTSEEIESLRSKGNEYCRKVWLALYDSDSMHTTKDEHLVRDFMVAKYEKKLYYMEPSDVIKNGTSSAVSGQSVTRTGVENVKVHHSLSNSSPAASLSTNLKTLQSHMSTAVSHTTDSKIPDPFRTATSLPFFRNQMCDKKQMLQENQEVSFANFDNNPVFNSSNITASNPYPTLKPITTVEDKYAALKDLDCLMKMQQESPSDQGISGNGWSQSKLDKGASLNPFQLDIGNNNVVNPFRSGFSTQLNENSLNNNEGSMHNSGTHGTPGNSWGSNNWINTALPLNPSLNLSIKGNLSIIPGSSNNPFL</sequence>
<dbReference type="SMART" id="SM00105">
    <property type="entry name" value="ArfGap"/>
    <property type="match status" value="1"/>
</dbReference>
<gene>
    <name evidence="8" type="ORF">RUM43_008448</name>
</gene>
<dbReference type="GO" id="GO:0005096">
    <property type="term" value="F:GTPase activator activity"/>
    <property type="evidence" value="ECO:0007669"/>
    <property type="project" value="InterPro"/>
</dbReference>
<name>A0AAN8S0I9_POLSC</name>
<reference evidence="8 9" key="1">
    <citation type="submission" date="2023-10" db="EMBL/GenBank/DDBJ databases">
        <title>Genomes of two closely related lineages of the louse Polyplax serrata with different host specificities.</title>
        <authorList>
            <person name="Martinu J."/>
            <person name="Tarabai H."/>
            <person name="Stefka J."/>
            <person name="Hypsa V."/>
        </authorList>
    </citation>
    <scope>NUCLEOTIDE SEQUENCE [LARGE SCALE GENOMIC DNA]</scope>
    <source>
        <strain evidence="8">HR10_N</strain>
    </source>
</reference>
<dbReference type="FunFam" id="1.10.220.150:FF:000005">
    <property type="entry name" value="Arf-GAP domain and FG repeat-containing protein 1"/>
    <property type="match status" value="1"/>
</dbReference>
<dbReference type="GO" id="GO:0016020">
    <property type="term" value="C:membrane"/>
    <property type="evidence" value="ECO:0007669"/>
    <property type="project" value="TreeGrafter"/>
</dbReference>
<evidence type="ECO:0000256" key="3">
    <source>
        <dbReference type="ARBA" id="ARBA00022771"/>
    </source>
</evidence>
<feature type="region of interest" description="Disordered" evidence="6">
    <location>
        <begin position="319"/>
        <end position="342"/>
    </location>
</feature>
<dbReference type="InterPro" id="IPR001164">
    <property type="entry name" value="ArfGAP_dom"/>
</dbReference>
<dbReference type="InterPro" id="IPR037278">
    <property type="entry name" value="ARFGAP/RecO"/>
</dbReference>